<comment type="caution">
    <text evidence="1">The sequence shown here is derived from an EMBL/GenBank/DDBJ whole genome shotgun (WGS) entry which is preliminary data.</text>
</comment>
<dbReference type="Gene3D" id="1.25.40.10">
    <property type="entry name" value="Tetratricopeptide repeat domain"/>
    <property type="match status" value="1"/>
</dbReference>
<gene>
    <name evidence="1" type="ORF">LCGC14_0019370</name>
</gene>
<evidence type="ECO:0000313" key="1">
    <source>
        <dbReference type="EMBL" id="KKO11456.1"/>
    </source>
</evidence>
<dbReference type="AlphaFoldDB" id="A0A0F9W2D4"/>
<organism evidence="1">
    <name type="scientific">marine sediment metagenome</name>
    <dbReference type="NCBI Taxonomy" id="412755"/>
    <lineage>
        <taxon>unclassified sequences</taxon>
        <taxon>metagenomes</taxon>
        <taxon>ecological metagenomes</taxon>
    </lineage>
</organism>
<reference evidence="1" key="1">
    <citation type="journal article" date="2015" name="Nature">
        <title>Complex archaea that bridge the gap between prokaryotes and eukaryotes.</title>
        <authorList>
            <person name="Spang A."/>
            <person name="Saw J.H."/>
            <person name="Jorgensen S.L."/>
            <person name="Zaremba-Niedzwiedzka K."/>
            <person name="Martijn J."/>
            <person name="Lind A.E."/>
            <person name="van Eijk R."/>
            <person name="Schleper C."/>
            <person name="Guy L."/>
            <person name="Ettema T.J."/>
        </authorList>
    </citation>
    <scope>NUCLEOTIDE SEQUENCE</scope>
</reference>
<protein>
    <submittedName>
        <fullName evidence="1">Uncharacterized protein</fullName>
    </submittedName>
</protein>
<accession>A0A0F9W2D4</accession>
<dbReference type="EMBL" id="LAZR01000003">
    <property type="protein sequence ID" value="KKO11456.1"/>
    <property type="molecule type" value="Genomic_DNA"/>
</dbReference>
<sequence length="289" mass="31209">MAAGVGCRAPVLSIIHVLPAAVPLDADVAALNVETFTLREGRNEELALFLAQVLQLRLAEYAERRGRDPLGLSATVGGEIHVVITNTEAQRPIRVWDPARGQATTQIAPSLVRQAEVIVVFAIGRGGPSREPVKVEVRRSYDSRNDPAVWGPLGLARPDDPAGVPEADDIVHTLLIECADALVAMIQPLEIHVELPMRWTRGPGASAGLAAARRGEYIRAAEHFQWAAANRGESVKVLFDLAAVAEAGGQLSLALENYRKVAELTENEDRPAIEGAERVDRIMRRLSAP</sequence>
<proteinExistence type="predicted"/>
<dbReference type="InterPro" id="IPR011990">
    <property type="entry name" value="TPR-like_helical_dom_sf"/>
</dbReference>
<name>A0A0F9W2D4_9ZZZZ</name>
<dbReference type="SUPFAM" id="SSF48452">
    <property type="entry name" value="TPR-like"/>
    <property type="match status" value="1"/>
</dbReference>